<dbReference type="EMBL" id="LXQA010347009">
    <property type="protein sequence ID" value="MCI45665.1"/>
    <property type="molecule type" value="Genomic_DNA"/>
</dbReference>
<reference evidence="2 3" key="1">
    <citation type="journal article" date="2018" name="Front. Plant Sci.">
        <title>Red Clover (Trifolium pratense) and Zigzag Clover (T. medium) - A Picture of Genomic Similarities and Differences.</title>
        <authorList>
            <person name="Dluhosova J."/>
            <person name="Istvanek J."/>
            <person name="Nedelnik J."/>
            <person name="Repkova J."/>
        </authorList>
    </citation>
    <scope>NUCLEOTIDE SEQUENCE [LARGE SCALE GENOMIC DNA]</scope>
    <source>
        <strain evidence="3">cv. 10/8</strain>
        <tissue evidence="2">Leaf</tissue>
    </source>
</reference>
<evidence type="ECO:0000256" key="1">
    <source>
        <dbReference type="SAM" id="MobiDB-lite"/>
    </source>
</evidence>
<dbReference type="Proteomes" id="UP000265520">
    <property type="component" value="Unassembled WGS sequence"/>
</dbReference>
<proteinExistence type="predicted"/>
<accession>A0A392SCR2</accession>
<evidence type="ECO:0000313" key="2">
    <source>
        <dbReference type="EMBL" id="MCI45665.1"/>
    </source>
</evidence>
<keyword evidence="3" id="KW-1185">Reference proteome</keyword>
<protein>
    <submittedName>
        <fullName evidence="2">Heat shock protein 81-2</fullName>
    </submittedName>
</protein>
<dbReference type="AlphaFoldDB" id="A0A392SCR2"/>
<sequence length="53" mass="5822">YGMMALALGGRWGRTEDEGDAPADTDSKENESTETEVFEPSEVIAENDPWTTD</sequence>
<feature type="non-terminal residue" evidence="2">
    <location>
        <position position="1"/>
    </location>
</feature>
<keyword evidence="2" id="KW-0346">Stress response</keyword>
<name>A0A392SCR2_9FABA</name>
<comment type="caution">
    <text evidence="2">The sequence shown here is derived from an EMBL/GenBank/DDBJ whole genome shotgun (WGS) entry which is preliminary data.</text>
</comment>
<evidence type="ECO:0000313" key="3">
    <source>
        <dbReference type="Proteomes" id="UP000265520"/>
    </source>
</evidence>
<feature type="region of interest" description="Disordered" evidence="1">
    <location>
        <begin position="1"/>
        <end position="53"/>
    </location>
</feature>
<organism evidence="2 3">
    <name type="scientific">Trifolium medium</name>
    <dbReference type="NCBI Taxonomy" id="97028"/>
    <lineage>
        <taxon>Eukaryota</taxon>
        <taxon>Viridiplantae</taxon>
        <taxon>Streptophyta</taxon>
        <taxon>Embryophyta</taxon>
        <taxon>Tracheophyta</taxon>
        <taxon>Spermatophyta</taxon>
        <taxon>Magnoliopsida</taxon>
        <taxon>eudicotyledons</taxon>
        <taxon>Gunneridae</taxon>
        <taxon>Pentapetalae</taxon>
        <taxon>rosids</taxon>
        <taxon>fabids</taxon>
        <taxon>Fabales</taxon>
        <taxon>Fabaceae</taxon>
        <taxon>Papilionoideae</taxon>
        <taxon>50 kb inversion clade</taxon>
        <taxon>NPAAA clade</taxon>
        <taxon>Hologalegina</taxon>
        <taxon>IRL clade</taxon>
        <taxon>Trifolieae</taxon>
        <taxon>Trifolium</taxon>
    </lineage>
</organism>